<feature type="domain" description="Spore germination GerAC-like C-terminal" evidence="8">
    <location>
        <begin position="213"/>
        <end position="376"/>
    </location>
</feature>
<comment type="subcellular location">
    <subcellularLocation>
        <location evidence="1">Membrane</location>
        <topology evidence="1">Lipid-anchor</topology>
    </subcellularLocation>
</comment>
<comment type="caution">
    <text evidence="10">The sequence shown here is derived from an EMBL/GenBank/DDBJ whole genome shotgun (WGS) entry which is preliminary data.</text>
</comment>
<dbReference type="NCBIfam" id="TIGR02887">
    <property type="entry name" value="spore_ger_x_C"/>
    <property type="match status" value="1"/>
</dbReference>
<name>A0A1L8CRX3_9THEO</name>
<evidence type="ECO:0000256" key="2">
    <source>
        <dbReference type="ARBA" id="ARBA00007886"/>
    </source>
</evidence>
<evidence type="ECO:0000256" key="4">
    <source>
        <dbReference type="ARBA" id="ARBA00022729"/>
    </source>
</evidence>
<sequence>MKKILAAFLILAQILTFGCWSRIELEDLAIVQGIGVDKNEQGSKKDRYLFSVQVINPSALTSKGGGGGEKPYVIRVISGELFFTTLRELNMETALRLYYAHNRVILLSEGVARDGVKNLLDFFERNPQFRRDNYVLIVKGKALEIWDGFPGIVKVPAIALYDLTQKSYITAEAGVMELGDFLELLEEEGVDPYAPGVKLLTKKGRKEIRVFQTALFKNDKLVGWLNEEQSRGLLIITNKVKGGITEINNPQKPEEKLAVELEKSKTKWQLKAVNGRPVIKLTVETEGIITEAQDGIDFSKKEFYKRLNQAYAREVRRDINEFLAKTREVGTDPAGFGRFIYREEPKIWQDLKDDWEEEYKNLAIEVAVRANIVRSGMTTSAIKPQ</sequence>
<feature type="domain" description="Spore germination protein N-terminal" evidence="9">
    <location>
        <begin position="22"/>
        <end position="198"/>
    </location>
</feature>
<evidence type="ECO:0000259" key="8">
    <source>
        <dbReference type="Pfam" id="PF05504"/>
    </source>
</evidence>
<gene>
    <name evidence="10" type="ORF">cpu_01730</name>
</gene>
<proteinExistence type="inferred from homology"/>
<evidence type="ECO:0000256" key="3">
    <source>
        <dbReference type="ARBA" id="ARBA00022544"/>
    </source>
</evidence>
<dbReference type="Pfam" id="PF25198">
    <property type="entry name" value="Spore_GerAC_N"/>
    <property type="match status" value="1"/>
</dbReference>
<dbReference type="GO" id="GO:0009847">
    <property type="term" value="P:spore germination"/>
    <property type="evidence" value="ECO:0007669"/>
    <property type="project" value="InterPro"/>
</dbReference>
<reference evidence="11" key="1">
    <citation type="submission" date="2016-12" db="EMBL/GenBank/DDBJ databases">
        <title>Draft Genome Sequences od Carboxydothermus pertinax and islandicus, Hydrogenogenic Carboxydotrophic Bacteria.</title>
        <authorList>
            <person name="Fukuyama Y."/>
            <person name="Ohmae K."/>
            <person name="Yoneda Y."/>
            <person name="Yoshida T."/>
            <person name="Sako Y."/>
        </authorList>
    </citation>
    <scope>NUCLEOTIDE SEQUENCE [LARGE SCALE GENOMIC DNA]</scope>
    <source>
        <strain evidence="11">Ug1</strain>
    </source>
</reference>
<protein>
    <submittedName>
        <fullName evidence="10">Germination protein</fullName>
    </submittedName>
</protein>
<keyword evidence="5" id="KW-0472">Membrane</keyword>
<keyword evidence="6" id="KW-0564">Palmitate</keyword>
<dbReference type="PANTHER" id="PTHR35789">
    <property type="entry name" value="SPORE GERMINATION PROTEIN B3"/>
    <property type="match status" value="1"/>
</dbReference>
<evidence type="ECO:0000313" key="11">
    <source>
        <dbReference type="Proteomes" id="UP000187485"/>
    </source>
</evidence>
<comment type="similarity">
    <text evidence="2">Belongs to the GerABKC lipoprotein family.</text>
</comment>
<dbReference type="Proteomes" id="UP000187485">
    <property type="component" value="Unassembled WGS sequence"/>
</dbReference>
<accession>A0A1L8CRX3</accession>
<evidence type="ECO:0000256" key="6">
    <source>
        <dbReference type="ARBA" id="ARBA00023139"/>
    </source>
</evidence>
<dbReference type="OrthoDB" id="9816067at2"/>
<keyword evidence="7" id="KW-0449">Lipoprotein</keyword>
<evidence type="ECO:0000256" key="5">
    <source>
        <dbReference type="ARBA" id="ARBA00023136"/>
    </source>
</evidence>
<organism evidence="10 11">
    <name type="scientific">Carboxydothermus pertinax</name>
    <dbReference type="NCBI Taxonomy" id="870242"/>
    <lineage>
        <taxon>Bacteria</taxon>
        <taxon>Bacillati</taxon>
        <taxon>Bacillota</taxon>
        <taxon>Clostridia</taxon>
        <taxon>Thermoanaerobacterales</taxon>
        <taxon>Thermoanaerobacteraceae</taxon>
        <taxon>Carboxydothermus</taxon>
    </lineage>
</organism>
<evidence type="ECO:0000313" key="10">
    <source>
        <dbReference type="EMBL" id="GAV21663.1"/>
    </source>
</evidence>
<dbReference type="RefSeq" id="WP_075858109.1">
    <property type="nucleotide sequence ID" value="NZ_BDJK01000003.1"/>
</dbReference>
<dbReference type="AlphaFoldDB" id="A0A1L8CRX3"/>
<dbReference type="Pfam" id="PF05504">
    <property type="entry name" value="Spore_GerAC"/>
    <property type="match status" value="1"/>
</dbReference>
<evidence type="ECO:0000259" key="9">
    <source>
        <dbReference type="Pfam" id="PF25198"/>
    </source>
</evidence>
<keyword evidence="4" id="KW-0732">Signal</keyword>
<dbReference type="GO" id="GO:0016020">
    <property type="term" value="C:membrane"/>
    <property type="evidence" value="ECO:0007669"/>
    <property type="project" value="UniProtKB-SubCell"/>
</dbReference>
<keyword evidence="3" id="KW-0309">Germination</keyword>
<dbReference type="EMBL" id="BDJK01000003">
    <property type="protein sequence ID" value="GAV21663.1"/>
    <property type="molecule type" value="Genomic_DNA"/>
</dbReference>
<dbReference type="InterPro" id="IPR057336">
    <property type="entry name" value="GerAC_N"/>
</dbReference>
<dbReference type="PANTHER" id="PTHR35789:SF1">
    <property type="entry name" value="SPORE GERMINATION PROTEIN B3"/>
    <property type="match status" value="1"/>
</dbReference>
<dbReference type="InterPro" id="IPR008844">
    <property type="entry name" value="Spore_GerAC-like"/>
</dbReference>
<dbReference type="InterPro" id="IPR038501">
    <property type="entry name" value="Spore_GerAC_C_sf"/>
</dbReference>
<dbReference type="Gene3D" id="3.30.300.210">
    <property type="entry name" value="Nutrient germinant receptor protein C, domain 3"/>
    <property type="match status" value="1"/>
</dbReference>
<keyword evidence="11" id="KW-1185">Reference proteome</keyword>
<dbReference type="STRING" id="870242.cpu_01730"/>
<dbReference type="PROSITE" id="PS51257">
    <property type="entry name" value="PROKAR_LIPOPROTEIN"/>
    <property type="match status" value="1"/>
</dbReference>
<dbReference type="InterPro" id="IPR046953">
    <property type="entry name" value="Spore_GerAC-like_C"/>
</dbReference>
<evidence type="ECO:0000256" key="1">
    <source>
        <dbReference type="ARBA" id="ARBA00004635"/>
    </source>
</evidence>
<evidence type="ECO:0000256" key="7">
    <source>
        <dbReference type="ARBA" id="ARBA00023288"/>
    </source>
</evidence>